<dbReference type="AlphaFoldDB" id="A0A1Y5TXQ3"/>
<dbReference type="PANTHER" id="PTHR43849:SF2">
    <property type="entry name" value="BLL3936 PROTEIN"/>
    <property type="match status" value="1"/>
</dbReference>
<evidence type="ECO:0000259" key="3">
    <source>
        <dbReference type="Pfam" id="PF06808"/>
    </source>
</evidence>
<proteinExistence type="predicted"/>
<feature type="transmembrane region" description="Helical" evidence="2">
    <location>
        <begin position="143"/>
        <end position="161"/>
    </location>
</feature>
<feature type="transmembrane region" description="Helical" evidence="2">
    <location>
        <begin position="544"/>
        <end position="565"/>
    </location>
</feature>
<feature type="transmembrane region" description="Helical" evidence="2">
    <location>
        <begin position="278"/>
        <end position="303"/>
    </location>
</feature>
<keyword evidence="2" id="KW-0472">Membrane</keyword>
<feature type="transmembrane region" description="Helical" evidence="2">
    <location>
        <begin position="60"/>
        <end position="78"/>
    </location>
</feature>
<feature type="transmembrane region" description="Helical" evidence="2">
    <location>
        <begin position="577"/>
        <end position="601"/>
    </location>
</feature>
<feature type="transmembrane region" description="Helical" evidence="2">
    <location>
        <begin position="637"/>
        <end position="655"/>
    </location>
</feature>
<evidence type="ECO:0000313" key="5">
    <source>
        <dbReference type="Proteomes" id="UP000193200"/>
    </source>
</evidence>
<gene>
    <name evidence="4" type="primary">siaT_39</name>
    <name evidence="4" type="ORF">OCH7691_04114</name>
</gene>
<keyword evidence="5" id="KW-1185">Reference proteome</keyword>
<dbReference type="EMBL" id="FWFR01000004">
    <property type="protein sequence ID" value="SLN76376.1"/>
    <property type="molecule type" value="Genomic_DNA"/>
</dbReference>
<dbReference type="OrthoDB" id="9759894at2"/>
<name>A0A1Y5TXQ3_9PROT</name>
<keyword evidence="2" id="KW-1133">Transmembrane helix</keyword>
<sequence>MALTSSEVKPAEVEVGRHRRLSPAWRGVIILAATLAILLSVNQLFNLRFFVGYTMLDNQYLYSLLGLLLPLTFLAFPIRGGMTDRRLPWYDALLAIVTIVVCCYFVATSEQNVDEGWEFAAPEQAVWFSVALWGLLLEGCRRAGGIALFIIVFIISLYPTYADMVPGPISGFATTFSDTAAYHALSTESVLGIPMRAFGQLVLGFLIFGVALQHTGAGRFFINLAFALLGHVRGGPAKVAIFSSGLMGSMSGSVITNVLTTGVMTIPAMRRVGISRSYAAGIEACASTGGVLMPPIMGATAFVMASILNVPYAEIAIAAVIPSVLYFFGLFMQIDAYSAREGLKGLPAEEMPTLRETFKEGWYFVAVFVLLVWMLVYLNREALAPYYATVLLIAINQVTSRGGDRWDMKKLLAFVEGVGLLFAELAAILAGIGLIVGALSVTGMAGTLVNDLIHIAGGSTILLLVMGAITSFILGIGMTVTAAYIFLAIVLAPALIQAGLDPFAVHLFILYWGMLSYITPPVALGAFAAATLAGSTPMRTGFEAMRLGSIIYFIPFFFVFNSAYIMRAPWPEVLTVAAGGLSGVVLLAGGLQGYLIGIGTLKGNPFVEWPVRLAIAVGGILLATPGGGLVPVSNTELNLAALVIAGPAAAVALMLNRRAASSPAI</sequence>
<feature type="transmembrane region" description="Helical" evidence="2">
    <location>
        <begin position="315"/>
        <end position="334"/>
    </location>
</feature>
<evidence type="ECO:0000256" key="2">
    <source>
        <dbReference type="SAM" id="Phobius"/>
    </source>
</evidence>
<feature type="transmembrane region" description="Helical" evidence="2">
    <location>
        <begin position="119"/>
        <end position="136"/>
    </location>
</feature>
<keyword evidence="1" id="KW-0813">Transport</keyword>
<evidence type="ECO:0000256" key="1">
    <source>
        <dbReference type="RuleBase" id="RU369079"/>
    </source>
</evidence>
<feature type="transmembrane region" description="Helical" evidence="2">
    <location>
        <begin position="241"/>
        <end position="266"/>
    </location>
</feature>
<feature type="transmembrane region" description="Helical" evidence="2">
    <location>
        <begin position="452"/>
        <end position="474"/>
    </location>
</feature>
<feature type="transmembrane region" description="Helical" evidence="2">
    <location>
        <begin position="197"/>
        <end position="221"/>
    </location>
</feature>
<dbReference type="PANTHER" id="PTHR43849">
    <property type="entry name" value="BLL3936 PROTEIN"/>
    <property type="match status" value="1"/>
</dbReference>
<comment type="subcellular location">
    <subcellularLocation>
        <location evidence="1">Cell inner membrane</location>
        <topology evidence="1">Multi-pass membrane protein</topology>
    </subcellularLocation>
</comment>
<protein>
    <submittedName>
        <fullName evidence="4">Sialic acid TRAP transporter permease protein SiaT</fullName>
    </submittedName>
</protein>
<feature type="transmembrane region" description="Helical" evidence="2">
    <location>
        <begin position="27"/>
        <end position="45"/>
    </location>
</feature>
<dbReference type="NCBIfam" id="TIGR02123">
    <property type="entry name" value="TRAP_fused"/>
    <property type="match status" value="1"/>
</dbReference>
<dbReference type="InParanoid" id="A0A1Y5TXQ3"/>
<dbReference type="InterPro" id="IPR011853">
    <property type="entry name" value="TRAP_DctM-Dct_fused"/>
</dbReference>
<keyword evidence="1" id="KW-1003">Cell membrane</keyword>
<dbReference type="Proteomes" id="UP000193200">
    <property type="component" value="Unassembled WGS sequence"/>
</dbReference>
<keyword evidence="1" id="KW-0997">Cell inner membrane</keyword>
<dbReference type="InterPro" id="IPR010656">
    <property type="entry name" value="DctM"/>
</dbReference>
<keyword evidence="2" id="KW-0812">Transmembrane</keyword>
<feature type="domain" description="TRAP C4-dicarboxylate transport system permease DctM subunit" evidence="3">
    <location>
        <begin position="135"/>
        <end position="568"/>
    </location>
</feature>
<evidence type="ECO:0000313" key="4">
    <source>
        <dbReference type="EMBL" id="SLN76376.1"/>
    </source>
</evidence>
<feature type="transmembrane region" description="Helical" evidence="2">
    <location>
        <begin position="411"/>
        <end position="440"/>
    </location>
</feature>
<accession>A0A1Y5TXQ3</accession>
<feature type="transmembrane region" description="Helical" evidence="2">
    <location>
        <begin position="481"/>
        <end position="500"/>
    </location>
</feature>
<comment type="function">
    <text evidence="1">Part of the tripartite ATP-independent periplasmic (TRAP) transport system.</text>
</comment>
<feature type="transmembrane region" description="Helical" evidence="2">
    <location>
        <begin position="613"/>
        <end position="631"/>
    </location>
</feature>
<feature type="transmembrane region" description="Helical" evidence="2">
    <location>
        <begin position="361"/>
        <end position="378"/>
    </location>
</feature>
<feature type="transmembrane region" description="Helical" evidence="2">
    <location>
        <begin position="90"/>
        <end position="107"/>
    </location>
</feature>
<organism evidence="4 5">
    <name type="scientific">Oceanibacterium hippocampi</name>
    <dbReference type="NCBI Taxonomy" id="745714"/>
    <lineage>
        <taxon>Bacteria</taxon>
        <taxon>Pseudomonadati</taxon>
        <taxon>Pseudomonadota</taxon>
        <taxon>Alphaproteobacteria</taxon>
        <taxon>Sneathiellales</taxon>
        <taxon>Sneathiellaceae</taxon>
        <taxon>Oceanibacterium</taxon>
    </lineage>
</organism>
<reference evidence="4 5" key="1">
    <citation type="submission" date="2017-03" db="EMBL/GenBank/DDBJ databases">
        <authorList>
            <person name="Afonso C.L."/>
            <person name="Miller P.J."/>
            <person name="Scott M.A."/>
            <person name="Spackman E."/>
            <person name="Goraichik I."/>
            <person name="Dimitrov K.M."/>
            <person name="Suarez D.L."/>
            <person name="Swayne D.E."/>
        </authorList>
    </citation>
    <scope>NUCLEOTIDE SEQUENCE [LARGE SCALE GENOMIC DNA]</scope>
    <source>
        <strain evidence="4 5">CECT 7691</strain>
    </source>
</reference>
<dbReference type="GO" id="GO:0022857">
    <property type="term" value="F:transmembrane transporter activity"/>
    <property type="evidence" value="ECO:0007669"/>
    <property type="project" value="UniProtKB-UniRule"/>
</dbReference>
<dbReference type="Pfam" id="PF06808">
    <property type="entry name" value="DctM"/>
    <property type="match status" value="1"/>
</dbReference>
<dbReference type="GO" id="GO:0005886">
    <property type="term" value="C:plasma membrane"/>
    <property type="evidence" value="ECO:0007669"/>
    <property type="project" value="UniProtKB-SubCell"/>
</dbReference>
<feature type="transmembrane region" description="Helical" evidence="2">
    <location>
        <begin position="506"/>
        <end position="532"/>
    </location>
</feature>